<reference evidence="1" key="1">
    <citation type="submission" date="2020-08" db="EMBL/GenBank/DDBJ databases">
        <title>Multicomponent nature underlies the extraordinary mechanical properties of spider dragline silk.</title>
        <authorList>
            <person name="Kono N."/>
            <person name="Nakamura H."/>
            <person name="Mori M."/>
            <person name="Yoshida Y."/>
            <person name="Ohtoshi R."/>
            <person name="Malay A.D."/>
            <person name="Moran D.A.P."/>
            <person name="Tomita M."/>
            <person name="Numata K."/>
            <person name="Arakawa K."/>
        </authorList>
    </citation>
    <scope>NUCLEOTIDE SEQUENCE</scope>
</reference>
<comment type="caution">
    <text evidence="1">The sequence shown here is derived from an EMBL/GenBank/DDBJ whole genome shotgun (WGS) entry which is preliminary data.</text>
</comment>
<dbReference type="Proteomes" id="UP000887013">
    <property type="component" value="Unassembled WGS sequence"/>
</dbReference>
<protein>
    <submittedName>
        <fullName evidence="1">Uncharacterized protein</fullName>
    </submittedName>
</protein>
<gene>
    <name evidence="1" type="ORF">NPIL_58311</name>
</gene>
<sequence length="137" mass="16180">MDLYYSRWHDYPHNILLELVSCEKIVLIKKKTFEHLKEFVGAYTEFVRSLPVLHLSKARNVREGTFLRDDFHLLLRHSYCAGRRVPPIDFLGSFDLQVSLRTQGERKDSGPGEIQSNHLVDFISVAHRWIWEDKKRA</sequence>
<evidence type="ECO:0000313" key="1">
    <source>
        <dbReference type="EMBL" id="GFT20254.1"/>
    </source>
</evidence>
<accession>A0A8X6NKG7</accession>
<name>A0A8X6NKG7_NEPPI</name>
<proteinExistence type="predicted"/>
<organism evidence="1 2">
    <name type="scientific">Nephila pilipes</name>
    <name type="common">Giant wood spider</name>
    <name type="synonym">Nephila maculata</name>
    <dbReference type="NCBI Taxonomy" id="299642"/>
    <lineage>
        <taxon>Eukaryota</taxon>
        <taxon>Metazoa</taxon>
        <taxon>Ecdysozoa</taxon>
        <taxon>Arthropoda</taxon>
        <taxon>Chelicerata</taxon>
        <taxon>Arachnida</taxon>
        <taxon>Araneae</taxon>
        <taxon>Araneomorphae</taxon>
        <taxon>Entelegynae</taxon>
        <taxon>Araneoidea</taxon>
        <taxon>Nephilidae</taxon>
        <taxon>Nephila</taxon>
    </lineage>
</organism>
<keyword evidence="2" id="KW-1185">Reference proteome</keyword>
<dbReference type="EMBL" id="BMAW01059244">
    <property type="protein sequence ID" value="GFT20254.1"/>
    <property type="molecule type" value="Genomic_DNA"/>
</dbReference>
<dbReference type="AlphaFoldDB" id="A0A8X6NKG7"/>
<evidence type="ECO:0000313" key="2">
    <source>
        <dbReference type="Proteomes" id="UP000887013"/>
    </source>
</evidence>